<gene>
    <name evidence="2" type="ORF">ABT39_MTgene3485</name>
</gene>
<keyword evidence="1" id="KW-0812">Transmembrane</keyword>
<sequence length="62" mass="6834">MPFAVTESPSVSAVITTPTDAYRRDALKWTMPVADDGPSTMVRYALLSFAYGTAYRVFLLLT</sequence>
<protein>
    <submittedName>
        <fullName evidence="2">Uncharacterized protein</fullName>
    </submittedName>
</protein>
<geneLocation type="mitochondrion" evidence="2"/>
<evidence type="ECO:0000256" key="1">
    <source>
        <dbReference type="SAM" id="Phobius"/>
    </source>
</evidence>
<proteinExistence type="predicted"/>
<keyword evidence="1" id="KW-0472">Membrane</keyword>
<keyword evidence="1" id="KW-1133">Transmembrane helix</keyword>
<comment type="caution">
    <text evidence="2">The sequence shown here is derived from an EMBL/GenBank/DDBJ whole genome shotgun (WGS) entry which is preliminary data.</text>
</comment>
<dbReference type="EMBL" id="LKAM01000021">
    <property type="protein sequence ID" value="KUM45312.1"/>
    <property type="molecule type" value="Genomic_DNA"/>
</dbReference>
<organism evidence="2">
    <name type="scientific">Picea glauca</name>
    <name type="common">White spruce</name>
    <name type="synonym">Pinus glauca</name>
    <dbReference type="NCBI Taxonomy" id="3330"/>
    <lineage>
        <taxon>Eukaryota</taxon>
        <taxon>Viridiplantae</taxon>
        <taxon>Streptophyta</taxon>
        <taxon>Embryophyta</taxon>
        <taxon>Tracheophyta</taxon>
        <taxon>Spermatophyta</taxon>
        <taxon>Pinopsida</taxon>
        <taxon>Pinidae</taxon>
        <taxon>Conifers I</taxon>
        <taxon>Pinales</taxon>
        <taxon>Pinaceae</taxon>
        <taxon>Picea</taxon>
    </lineage>
</organism>
<reference evidence="2" key="1">
    <citation type="journal article" date="2015" name="Genome Biol. Evol.">
        <title>Organellar Genomes of White Spruce (Picea glauca): Assembly and Annotation.</title>
        <authorList>
            <person name="Jackman S.D."/>
            <person name="Warren R.L."/>
            <person name="Gibb E.A."/>
            <person name="Vandervalk B.P."/>
            <person name="Mohamadi H."/>
            <person name="Chu J."/>
            <person name="Raymond A."/>
            <person name="Pleasance S."/>
            <person name="Coope R."/>
            <person name="Wildung M.R."/>
            <person name="Ritland C.E."/>
            <person name="Bousquet J."/>
            <person name="Jones S.J."/>
            <person name="Bohlmann J."/>
            <person name="Birol I."/>
        </authorList>
    </citation>
    <scope>NUCLEOTIDE SEQUENCE [LARGE SCALE GENOMIC DNA]</scope>
    <source>
        <tissue evidence="2">Flushing bud</tissue>
    </source>
</reference>
<feature type="transmembrane region" description="Helical" evidence="1">
    <location>
        <begin position="41"/>
        <end position="61"/>
    </location>
</feature>
<evidence type="ECO:0000313" key="2">
    <source>
        <dbReference type="EMBL" id="KUM45312.1"/>
    </source>
</evidence>
<keyword evidence="2" id="KW-0496">Mitochondrion</keyword>
<accession>A0A101LTZ4</accession>
<name>A0A101LTZ4_PICGL</name>
<dbReference type="AlphaFoldDB" id="A0A101LTZ4"/>